<keyword evidence="1" id="KW-0479">Metal-binding</keyword>
<gene>
    <name evidence="8" type="ORF">NA57DRAFT_61807</name>
</gene>
<evidence type="ECO:0000256" key="6">
    <source>
        <dbReference type="SAM" id="MobiDB-lite"/>
    </source>
</evidence>
<protein>
    <recommendedName>
        <fullName evidence="7">PHD-type domain-containing protein</fullName>
    </recommendedName>
</protein>
<dbReference type="InterPro" id="IPR001965">
    <property type="entry name" value="Znf_PHD"/>
</dbReference>
<dbReference type="AlphaFoldDB" id="A0A9P4M063"/>
<dbReference type="InterPro" id="IPR013083">
    <property type="entry name" value="Znf_RING/FYVE/PHD"/>
</dbReference>
<name>A0A9P4M063_9PEZI</name>
<feature type="region of interest" description="Disordered" evidence="6">
    <location>
        <begin position="1"/>
        <end position="26"/>
    </location>
</feature>
<evidence type="ECO:0000313" key="8">
    <source>
        <dbReference type="EMBL" id="KAF2093296.1"/>
    </source>
</evidence>
<dbReference type="EMBL" id="ML978139">
    <property type="protein sequence ID" value="KAF2093296.1"/>
    <property type="molecule type" value="Genomic_DNA"/>
</dbReference>
<organism evidence="8 9">
    <name type="scientific">Rhizodiscina lignyota</name>
    <dbReference type="NCBI Taxonomy" id="1504668"/>
    <lineage>
        <taxon>Eukaryota</taxon>
        <taxon>Fungi</taxon>
        <taxon>Dikarya</taxon>
        <taxon>Ascomycota</taxon>
        <taxon>Pezizomycotina</taxon>
        <taxon>Dothideomycetes</taxon>
        <taxon>Pleosporomycetidae</taxon>
        <taxon>Aulographales</taxon>
        <taxon>Rhizodiscinaceae</taxon>
        <taxon>Rhizodiscina</taxon>
    </lineage>
</organism>
<evidence type="ECO:0000256" key="2">
    <source>
        <dbReference type="ARBA" id="ARBA00022771"/>
    </source>
</evidence>
<feature type="coiled-coil region" evidence="5">
    <location>
        <begin position="205"/>
        <end position="239"/>
    </location>
</feature>
<comment type="caution">
    <text evidence="8">The sequence shown here is derived from an EMBL/GenBank/DDBJ whole genome shotgun (WGS) entry which is preliminary data.</text>
</comment>
<evidence type="ECO:0000256" key="3">
    <source>
        <dbReference type="ARBA" id="ARBA00022833"/>
    </source>
</evidence>
<dbReference type="GO" id="GO:0008270">
    <property type="term" value="F:zinc ion binding"/>
    <property type="evidence" value="ECO:0007669"/>
    <property type="project" value="UniProtKB-KW"/>
</dbReference>
<evidence type="ECO:0000256" key="1">
    <source>
        <dbReference type="ARBA" id="ARBA00022723"/>
    </source>
</evidence>
<feature type="region of interest" description="Disordered" evidence="6">
    <location>
        <begin position="148"/>
        <end position="182"/>
    </location>
</feature>
<dbReference type="Proteomes" id="UP000799772">
    <property type="component" value="Unassembled WGS sequence"/>
</dbReference>
<proteinExistence type="predicted"/>
<dbReference type="PROSITE" id="PS01359">
    <property type="entry name" value="ZF_PHD_1"/>
    <property type="match status" value="1"/>
</dbReference>
<dbReference type="InterPro" id="IPR019787">
    <property type="entry name" value="Znf_PHD-finger"/>
</dbReference>
<keyword evidence="2 4" id="KW-0863">Zinc-finger</keyword>
<dbReference type="OrthoDB" id="336088at2759"/>
<evidence type="ECO:0000256" key="4">
    <source>
        <dbReference type="PROSITE-ProRule" id="PRU00146"/>
    </source>
</evidence>
<dbReference type="InterPro" id="IPR011011">
    <property type="entry name" value="Znf_FYVE_PHD"/>
</dbReference>
<sequence>MGLQNDAKPDPPAKRPRLSSTARSSFHASQPVVHGYRIGTYAETARVFTLEGQKHIYQAWRNAGCPHNSICYTCRRPAGDMLECMTCCRSYHIACCNPISPSDSGFQCPTCRGRGWDEEPPPYMSESTTQIDPQTHDEVYLRSASNRRVEEEMAGPMAPDTAAEQETDLRDKEGEDEAVNLSSQPHAVSQLAASADSTIPQSTEVLELRNQVQELRATVHHLETTVAAQESELAHARDELRTKDDLLRNLADVADNFEAFTGNVTRLQEMLRPPNG</sequence>
<dbReference type="SUPFAM" id="SSF57903">
    <property type="entry name" value="FYVE/PHD zinc finger"/>
    <property type="match status" value="1"/>
</dbReference>
<evidence type="ECO:0000256" key="5">
    <source>
        <dbReference type="SAM" id="Coils"/>
    </source>
</evidence>
<feature type="domain" description="PHD-type" evidence="7">
    <location>
        <begin position="68"/>
        <end position="114"/>
    </location>
</feature>
<accession>A0A9P4M063</accession>
<keyword evidence="3" id="KW-0862">Zinc</keyword>
<dbReference type="Gene3D" id="3.30.40.10">
    <property type="entry name" value="Zinc/RING finger domain, C3HC4 (zinc finger)"/>
    <property type="match status" value="1"/>
</dbReference>
<reference evidence="8" key="1">
    <citation type="journal article" date="2020" name="Stud. Mycol.">
        <title>101 Dothideomycetes genomes: a test case for predicting lifestyles and emergence of pathogens.</title>
        <authorList>
            <person name="Haridas S."/>
            <person name="Albert R."/>
            <person name="Binder M."/>
            <person name="Bloem J."/>
            <person name="Labutti K."/>
            <person name="Salamov A."/>
            <person name="Andreopoulos B."/>
            <person name="Baker S."/>
            <person name="Barry K."/>
            <person name="Bills G."/>
            <person name="Bluhm B."/>
            <person name="Cannon C."/>
            <person name="Castanera R."/>
            <person name="Culley D."/>
            <person name="Daum C."/>
            <person name="Ezra D."/>
            <person name="Gonzalez J."/>
            <person name="Henrissat B."/>
            <person name="Kuo A."/>
            <person name="Liang C."/>
            <person name="Lipzen A."/>
            <person name="Lutzoni F."/>
            <person name="Magnuson J."/>
            <person name="Mondo S."/>
            <person name="Nolan M."/>
            <person name="Ohm R."/>
            <person name="Pangilinan J."/>
            <person name="Park H.-J."/>
            <person name="Ramirez L."/>
            <person name="Alfaro M."/>
            <person name="Sun H."/>
            <person name="Tritt A."/>
            <person name="Yoshinaga Y."/>
            <person name="Zwiers L.-H."/>
            <person name="Turgeon B."/>
            <person name="Goodwin S."/>
            <person name="Spatafora J."/>
            <person name="Crous P."/>
            <person name="Grigoriev I."/>
        </authorList>
    </citation>
    <scope>NUCLEOTIDE SEQUENCE</scope>
    <source>
        <strain evidence="8">CBS 133067</strain>
    </source>
</reference>
<evidence type="ECO:0000313" key="9">
    <source>
        <dbReference type="Proteomes" id="UP000799772"/>
    </source>
</evidence>
<evidence type="ECO:0000259" key="7">
    <source>
        <dbReference type="PROSITE" id="PS50016"/>
    </source>
</evidence>
<keyword evidence="5" id="KW-0175">Coiled coil</keyword>
<dbReference type="PROSITE" id="PS50016">
    <property type="entry name" value="ZF_PHD_2"/>
    <property type="match status" value="1"/>
</dbReference>
<keyword evidence="9" id="KW-1185">Reference proteome</keyword>
<dbReference type="InterPro" id="IPR019786">
    <property type="entry name" value="Zinc_finger_PHD-type_CS"/>
</dbReference>
<dbReference type="SMART" id="SM00249">
    <property type="entry name" value="PHD"/>
    <property type="match status" value="1"/>
</dbReference>